<dbReference type="InterPro" id="IPR025657">
    <property type="entry name" value="RadC_JAB"/>
</dbReference>
<feature type="domain" description="MPN" evidence="6">
    <location>
        <begin position="31"/>
        <end position="156"/>
    </location>
</feature>
<keyword evidence="4" id="KW-0862">Zinc</keyword>
<dbReference type="InterPro" id="IPR020891">
    <property type="entry name" value="UPF0758_CS"/>
</dbReference>
<dbReference type="PANTHER" id="PTHR30471">
    <property type="entry name" value="DNA REPAIR PROTEIN RADC"/>
    <property type="match status" value="1"/>
</dbReference>
<proteinExistence type="predicted"/>
<name>A0A562LXT0_9FLAO</name>
<dbReference type="EMBL" id="VLKQ01000006">
    <property type="protein sequence ID" value="TWI12363.1"/>
    <property type="molecule type" value="Genomic_DNA"/>
</dbReference>
<dbReference type="GO" id="GO:0008237">
    <property type="term" value="F:metallopeptidase activity"/>
    <property type="evidence" value="ECO:0007669"/>
    <property type="project" value="UniProtKB-KW"/>
</dbReference>
<sequence length="156" mass="17178">MNDCSELFYIMENTLAEIQVSYNTNSRVKPIITSSHAAYELLQASWTAGTMELQEEFKVLLLNRANNVLGIYNMSRGGGGATVVDVKLLFAVALKCNATSIIISHNHPSGKLEPSSTDKEITKKIKSASEFLEVKLLDHIIVTKNGYYSFADNGIC</sequence>
<evidence type="ECO:0000256" key="5">
    <source>
        <dbReference type="ARBA" id="ARBA00023049"/>
    </source>
</evidence>
<organism evidence="7 8">
    <name type="scientific">Flavobacterium cauense R2A-7</name>
    <dbReference type="NCBI Taxonomy" id="1341154"/>
    <lineage>
        <taxon>Bacteria</taxon>
        <taxon>Pseudomonadati</taxon>
        <taxon>Bacteroidota</taxon>
        <taxon>Flavobacteriia</taxon>
        <taxon>Flavobacteriales</taxon>
        <taxon>Flavobacteriaceae</taxon>
        <taxon>Flavobacterium</taxon>
    </lineage>
</organism>
<reference evidence="7 8" key="1">
    <citation type="journal article" date="2015" name="Stand. Genomic Sci.">
        <title>Genomic Encyclopedia of Bacterial and Archaeal Type Strains, Phase III: the genomes of soil and plant-associated and newly described type strains.</title>
        <authorList>
            <person name="Whitman W.B."/>
            <person name="Woyke T."/>
            <person name="Klenk H.P."/>
            <person name="Zhou Y."/>
            <person name="Lilburn T.G."/>
            <person name="Beck B.J."/>
            <person name="De Vos P."/>
            <person name="Vandamme P."/>
            <person name="Eisen J.A."/>
            <person name="Garrity G."/>
            <person name="Hugenholtz P."/>
            <person name="Kyrpides N.C."/>
        </authorList>
    </citation>
    <scope>NUCLEOTIDE SEQUENCE [LARGE SCALE GENOMIC DNA]</scope>
    <source>
        <strain evidence="7 8">CGMCC 1.7270</strain>
    </source>
</reference>
<accession>A0A562LXT0</accession>
<evidence type="ECO:0000313" key="7">
    <source>
        <dbReference type="EMBL" id="TWI12363.1"/>
    </source>
</evidence>
<comment type="caution">
    <text evidence="7">The sequence shown here is derived from an EMBL/GenBank/DDBJ whole genome shotgun (WGS) entry which is preliminary data.</text>
</comment>
<keyword evidence="8" id="KW-1185">Reference proteome</keyword>
<dbReference type="InterPro" id="IPR001405">
    <property type="entry name" value="UPF0758"/>
</dbReference>
<dbReference type="PROSITE" id="PS01302">
    <property type="entry name" value="UPF0758"/>
    <property type="match status" value="1"/>
</dbReference>
<evidence type="ECO:0000256" key="2">
    <source>
        <dbReference type="ARBA" id="ARBA00022723"/>
    </source>
</evidence>
<keyword evidence="3" id="KW-0378">Hydrolase</keyword>
<evidence type="ECO:0000256" key="4">
    <source>
        <dbReference type="ARBA" id="ARBA00022833"/>
    </source>
</evidence>
<dbReference type="CDD" id="cd08071">
    <property type="entry name" value="MPN_DUF2466"/>
    <property type="match status" value="1"/>
</dbReference>
<evidence type="ECO:0000256" key="1">
    <source>
        <dbReference type="ARBA" id="ARBA00022670"/>
    </source>
</evidence>
<dbReference type="Proteomes" id="UP000319848">
    <property type="component" value="Unassembled WGS sequence"/>
</dbReference>
<evidence type="ECO:0000259" key="6">
    <source>
        <dbReference type="PROSITE" id="PS50249"/>
    </source>
</evidence>
<keyword evidence="5" id="KW-0482">Metalloprotease</keyword>
<dbReference type="GO" id="GO:0046872">
    <property type="term" value="F:metal ion binding"/>
    <property type="evidence" value="ECO:0007669"/>
    <property type="project" value="UniProtKB-KW"/>
</dbReference>
<gene>
    <name evidence="7" type="ORF">IP98_01575</name>
</gene>
<protein>
    <submittedName>
        <fullName evidence="7">DNA repair protein RadC</fullName>
    </submittedName>
</protein>
<evidence type="ECO:0000313" key="8">
    <source>
        <dbReference type="Proteomes" id="UP000319848"/>
    </source>
</evidence>
<dbReference type="InterPro" id="IPR037518">
    <property type="entry name" value="MPN"/>
</dbReference>
<dbReference type="PANTHER" id="PTHR30471:SF3">
    <property type="entry name" value="UPF0758 PROTEIN YEES-RELATED"/>
    <property type="match status" value="1"/>
</dbReference>
<dbReference type="GO" id="GO:0006508">
    <property type="term" value="P:proteolysis"/>
    <property type="evidence" value="ECO:0007669"/>
    <property type="project" value="UniProtKB-KW"/>
</dbReference>
<dbReference type="AlphaFoldDB" id="A0A562LXT0"/>
<evidence type="ECO:0000256" key="3">
    <source>
        <dbReference type="ARBA" id="ARBA00022801"/>
    </source>
</evidence>
<dbReference type="Pfam" id="PF04002">
    <property type="entry name" value="RadC"/>
    <property type="match status" value="1"/>
</dbReference>
<dbReference type="Gene3D" id="3.40.140.10">
    <property type="entry name" value="Cytidine Deaminase, domain 2"/>
    <property type="match status" value="1"/>
</dbReference>
<dbReference type="PROSITE" id="PS50249">
    <property type="entry name" value="MPN"/>
    <property type="match status" value="1"/>
</dbReference>
<keyword evidence="2" id="KW-0479">Metal-binding</keyword>
<dbReference type="STRING" id="1341154.FCR2A7T_13470"/>
<dbReference type="SUPFAM" id="SSF102712">
    <property type="entry name" value="JAB1/MPN domain"/>
    <property type="match status" value="1"/>
</dbReference>
<keyword evidence="1" id="KW-0645">Protease</keyword>